<gene>
    <name evidence="2" type="ORF">Micbo1qcDRAFT_58758</name>
</gene>
<reference evidence="3" key="1">
    <citation type="submission" date="2016-02" db="EMBL/GenBank/DDBJ databases">
        <title>Draft genome sequence of Microdochium bolleyi, a fungal endophyte of beachgrass.</title>
        <authorList>
            <consortium name="DOE Joint Genome Institute"/>
            <person name="David A.S."/>
            <person name="May G."/>
            <person name="Haridas S."/>
            <person name="Lim J."/>
            <person name="Wang M."/>
            <person name="Labutti K."/>
            <person name="Lipzen A."/>
            <person name="Barry K."/>
            <person name="Grigoriev I.V."/>
        </authorList>
    </citation>
    <scope>NUCLEOTIDE SEQUENCE [LARGE SCALE GENOMIC DNA]</scope>
    <source>
        <strain evidence="3">J235TASD1</strain>
    </source>
</reference>
<feature type="compositionally biased region" description="Polar residues" evidence="1">
    <location>
        <begin position="1"/>
        <end position="12"/>
    </location>
</feature>
<feature type="region of interest" description="Disordered" evidence="1">
    <location>
        <begin position="516"/>
        <end position="536"/>
    </location>
</feature>
<organism evidence="2 3">
    <name type="scientific">Microdochium bolleyi</name>
    <dbReference type="NCBI Taxonomy" id="196109"/>
    <lineage>
        <taxon>Eukaryota</taxon>
        <taxon>Fungi</taxon>
        <taxon>Dikarya</taxon>
        <taxon>Ascomycota</taxon>
        <taxon>Pezizomycotina</taxon>
        <taxon>Sordariomycetes</taxon>
        <taxon>Xylariomycetidae</taxon>
        <taxon>Xylariales</taxon>
        <taxon>Microdochiaceae</taxon>
        <taxon>Microdochium</taxon>
    </lineage>
</organism>
<name>A0A136J409_9PEZI</name>
<feature type="region of interest" description="Disordered" evidence="1">
    <location>
        <begin position="184"/>
        <end position="214"/>
    </location>
</feature>
<feature type="region of interest" description="Disordered" evidence="1">
    <location>
        <begin position="474"/>
        <end position="503"/>
    </location>
</feature>
<sequence length="648" mass="71609">MSGNHNSLSGSATMPRGFHYSADGLSPRTPEPMATADEAMFPTAPRPRLRLKRRHVSQLTAPTEHFLASVAAADVPIPSIEESEAVDGEPDMKVDIPQLRVQDLDGDDIYSRFQLPRLSPPKTPAPLELAPALSPALRFPDWSLESAWSSSELESSPDYESSRPSTAFSTQTSASLFSHMSQLSDDDDFLSPEDEHFDFPTTKPATEQVSHKRQHRQLRRLPWAPAMSQHLWAVYTLYLQDPRVTPIRLGKSNIPPHGVCLRVAREAKRSWRGAHTLNGAPNSRDLTPTAGAPKPFVQWPHSSAATRSHLRELCKRKASAKFGQNRYMSKSPTPFQMHRSAAHRRHQRSTSARSSTVFAAHDMAISLAVSTSDTMQPHGPLAQLTMSEPEMLPRIERRTPHEEPTEPFPDLSPMHDPSPMASLPSPVMADDERLRLGSPFTYGPSSSSSLAAQVHSRTRSSTVGARKLLKSPVRLTRSRSGTQKRRSTRAADEHIHRKRPSLAAAFGRELSEALGLSRTNASPPPPMPTANLATPQSPEVISNSSVALPDPFNVPRLGLDLTPQPARLGSPFSASAASQTFPHRLSAPVHFDMGMFRRPFATVHQSAQPEPGTPSRRATLMSRLSHLDQRLRDFRHRSTEPWRSQSPP</sequence>
<evidence type="ECO:0000313" key="2">
    <source>
        <dbReference type="EMBL" id="KXJ91970.1"/>
    </source>
</evidence>
<dbReference type="OrthoDB" id="419770at2759"/>
<protein>
    <submittedName>
        <fullName evidence="2">Uncharacterized protein</fullName>
    </submittedName>
</protein>
<dbReference type="Proteomes" id="UP000070501">
    <property type="component" value="Unassembled WGS sequence"/>
</dbReference>
<dbReference type="STRING" id="196109.A0A136J409"/>
<dbReference type="AlphaFoldDB" id="A0A136J409"/>
<feature type="region of interest" description="Disordered" evidence="1">
    <location>
        <begin position="399"/>
        <end position="426"/>
    </location>
</feature>
<feature type="region of interest" description="Disordered" evidence="1">
    <location>
        <begin position="1"/>
        <end position="36"/>
    </location>
</feature>
<proteinExistence type="predicted"/>
<dbReference type="InParanoid" id="A0A136J409"/>
<feature type="region of interest" description="Disordered" evidence="1">
    <location>
        <begin position="604"/>
        <end position="648"/>
    </location>
</feature>
<evidence type="ECO:0000256" key="1">
    <source>
        <dbReference type="SAM" id="MobiDB-lite"/>
    </source>
</evidence>
<feature type="compositionally biased region" description="Basic and acidic residues" evidence="1">
    <location>
        <begin position="625"/>
        <end position="640"/>
    </location>
</feature>
<dbReference type="EMBL" id="KQ964249">
    <property type="protein sequence ID" value="KXJ91970.1"/>
    <property type="molecule type" value="Genomic_DNA"/>
</dbReference>
<evidence type="ECO:0000313" key="3">
    <source>
        <dbReference type="Proteomes" id="UP000070501"/>
    </source>
</evidence>
<keyword evidence="3" id="KW-1185">Reference proteome</keyword>
<accession>A0A136J409</accession>